<protein>
    <submittedName>
        <fullName evidence="3">Polysaccharide biosynthesis/export family protein</fullName>
    </submittedName>
</protein>
<dbReference type="PROSITE" id="PS51257">
    <property type="entry name" value="PROKAR_LIPOPROTEIN"/>
    <property type="match status" value="1"/>
</dbReference>
<dbReference type="EMBL" id="JAIXNE010000005">
    <property type="protein sequence ID" value="MCA6077954.1"/>
    <property type="molecule type" value="Genomic_DNA"/>
</dbReference>
<dbReference type="RefSeq" id="WP_225698816.1">
    <property type="nucleotide sequence ID" value="NZ_JAIXNE010000005.1"/>
</dbReference>
<comment type="caution">
    <text evidence="3">The sequence shown here is derived from an EMBL/GenBank/DDBJ whole genome shotgun (WGS) entry which is preliminary data.</text>
</comment>
<dbReference type="InterPro" id="IPR049712">
    <property type="entry name" value="Poly_export"/>
</dbReference>
<reference evidence="3" key="1">
    <citation type="submission" date="2021-09" db="EMBL/GenBank/DDBJ databases">
        <title>Fulvivirga sp. isolated from coastal sediment.</title>
        <authorList>
            <person name="Yu H."/>
        </authorList>
    </citation>
    <scope>NUCLEOTIDE SEQUENCE</scope>
    <source>
        <strain evidence="3">1062</strain>
    </source>
</reference>
<dbReference type="Proteomes" id="UP001139409">
    <property type="component" value="Unassembled WGS sequence"/>
</dbReference>
<organism evidence="3 4">
    <name type="scientific">Fulvivirga sedimenti</name>
    <dbReference type="NCBI Taxonomy" id="2879465"/>
    <lineage>
        <taxon>Bacteria</taxon>
        <taxon>Pseudomonadati</taxon>
        <taxon>Bacteroidota</taxon>
        <taxon>Cytophagia</taxon>
        <taxon>Cytophagales</taxon>
        <taxon>Fulvivirgaceae</taxon>
        <taxon>Fulvivirga</taxon>
    </lineage>
</organism>
<feature type="domain" description="Polysaccharide export protein N-terminal" evidence="2">
    <location>
        <begin position="43"/>
        <end position="134"/>
    </location>
</feature>
<sequence>MSTLRLILILIPFGILFSCSSYKQNIMFKTDEYDSLQTPVWTETRYTIEPYDQLELHVFTKNGEILIDPNLELIERNYQNTETIRPELYYEILPDGTVKMPMIGEVQLIGKTLPEAEAYLEAKYAEFYNEPFVKLLYLNKRVFLLGGFGSKVIPLSSENMTVAEVMALSERDDTDIKASSIRLIRGDEVYEMDFSTVAGYQQSRMRVEPGDIVYVEPVRRPFSEFLRDNAPLITILSSLTTLIAVLISL</sequence>
<dbReference type="GO" id="GO:0015159">
    <property type="term" value="F:polysaccharide transmembrane transporter activity"/>
    <property type="evidence" value="ECO:0007669"/>
    <property type="project" value="InterPro"/>
</dbReference>
<dbReference type="Pfam" id="PF02563">
    <property type="entry name" value="Poly_export"/>
    <property type="match status" value="1"/>
</dbReference>
<evidence type="ECO:0000256" key="1">
    <source>
        <dbReference type="ARBA" id="ARBA00022729"/>
    </source>
</evidence>
<accession>A0A9X1HWV8</accession>
<dbReference type="PANTHER" id="PTHR33619:SF3">
    <property type="entry name" value="POLYSACCHARIDE EXPORT PROTEIN GFCE-RELATED"/>
    <property type="match status" value="1"/>
</dbReference>
<keyword evidence="1" id="KW-0732">Signal</keyword>
<gene>
    <name evidence="3" type="ORF">LDX50_23970</name>
</gene>
<proteinExistence type="predicted"/>
<dbReference type="Gene3D" id="3.30.1950.10">
    <property type="entry name" value="wza like domain"/>
    <property type="match status" value="1"/>
</dbReference>
<dbReference type="InterPro" id="IPR003715">
    <property type="entry name" value="Poly_export_N"/>
</dbReference>
<name>A0A9X1HWV8_9BACT</name>
<dbReference type="AlphaFoldDB" id="A0A9X1HWV8"/>
<dbReference type="PANTHER" id="PTHR33619">
    <property type="entry name" value="POLYSACCHARIDE EXPORT PROTEIN GFCE-RELATED"/>
    <property type="match status" value="1"/>
</dbReference>
<evidence type="ECO:0000313" key="3">
    <source>
        <dbReference type="EMBL" id="MCA6077954.1"/>
    </source>
</evidence>
<keyword evidence="4" id="KW-1185">Reference proteome</keyword>
<dbReference type="Gene3D" id="3.10.560.10">
    <property type="entry name" value="Outer membrane lipoprotein wza domain like"/>
    <property type="match status" value="1"/>
</dbReference>
<evidence type="ECO:0000313" key="4">
    <source>
        <dbReference type="Proteomes" id="UP001139409"/>
    </source>
</evidence>
<evidence type="ECO:0000259" key="2">
    <source>
        <dbReference type="Pfam" id="PF02563"/>
    </source>
</evidence>